<dbReference type="GO" id="GO:0005737">
    <property type="term" value="C:cytoplasm"/>
    <property type="evidence" value="ECO:0007669"/>
    <property type="project" value="UniProtKB-SubCell"/>
</dbReference>
<dbReference type="PROSITE" id="PS50137">
    <property type="entry name" value="DS_RBD"/>
    <property type="match status" value="1"/>
</dbReference>
<feature type="domain" description="DRBM" evidence="10">
    <location>
        <begin position="160"/>
        <end position="226"/>
    </location>
</feature>
<dbReference type="PANTHER" id="PTHR11207:SF0">
    <property type="entry name" value="RIBONUCLEASE 3"/>
    <property type="match status" value="1"/>
</dbReference>
<dbReference type="AlphaFoldDB" id="A0A1G1ZHP9"/>
<dbReference type="InterPro" id="IPR036389">
    <property type="entry name" value="RNase_III_sf"/>
</dbReference>
<evidence type="ECO:0000256" key="5">
    <source>
        <dbReference type="ARBA" id="ARBA00022722"/>
    </source>
</evidence>
<comment type="subcellular location">
    <subcellularLocation>
        <location evidence="9">Cytoplasm</location>
    </subcellularLocation>
</comment>
<dbReference type="HAMAP" id="MF_00104">
    <property type="entry name" value="RNase_III"/>
    <property type="match status" value="1"/>
</dbReference>
<dbReference type="InterPro" id="IPR011907">
    <property type="entry name" value="RNase_III"/>
</dbReference>
<keyword evidence="6 9" id="KW-0255">Endonuclease</keyword>
<feature type="active site" evidence="9">
    <location>
        <position position="50"/>
    </location>
</feature>
<dbReference type="EMBL" id="MHJH01000029">
    <property type="protein sequence ID" value="OGY63959.1"/>
    <property type="molecule type" value="Genomic_DNA"/>
</dbReference>
<comment type="similarity">
    <text evidence="2">Belongs to the ribonuclease III family.</text>
</comment>
<comment type="cofactor">
    <cofactor evidence="9">
        <name>Mg(2+)</name>
        <dbReference type="ChEBI" id="CHEBI:18420"/>
    </cofactor>
</comment>
<dbReference type="InterPro" id="IPR000999">
    <property type="entry name" value="RNase_III_dom"/>
</dbReference>
<feature type="binding site" evidence="9">
    <location>
        <position position="119"/>
    </location>
    <ligand>
        <name>Mg(2+)</name>
        <dbReference type="ChEBI" id="CHEBI:18420"/>
    </ligand>
</feature>
<dbReference type="NCBIfam" id="TIGR02191">
    <property type="entry name" value="RNaseIII"/>
    <property type="match status" value="1"/>
</dbReference>
<dbReference type="GO" id="GO:0004525">
    <property type="term" value="F:ribonuclease III activity"/>
    <property type="evidence" value="ECO:0007669"/>
    <property type="project" value="UniProtKB-UniRule"/>
</dbReference>
<evidence type="ECO:0000259" key="10">
    <source>
        <dbReference type="PROSITE" id="PS50137"/>
    </source>
</evidence>
<evidence type="ECO:0000256" key="2">
    <source>
        <dbReference type="ARBA" id="ARBA00010183"/>
    </source>
</evidence>
<evidence type="ECO:0000313" key="12">
    <source>
        <dbReference type="EMBL" id="OGY63959.1"/>
    </source>
</evidence>
<keyword evidence="3 9" id="KW-0698">rRNA processing</keyword>
<dbReference type="InterPro" id="IPR014720">
    <property type="entry name" value="dsRBD_dom"/>
</dbReference>
<dbReference type="GO" id="GO:0010468">
    <property type="term" value="P:regulation of gene expression"/>
    <property type="evidence" value="ECO:0007669"/>
    <property type="project" value="TreeGrafter"/>
</dbReference>
<proteinExistence type="inferred from homology"/>
<dbReference type="GO" id="GO:0046872">
    <property type="term" value="F:metal ion binding"/>
    <property type="evidence" value="ECO:0007669"/>
    <property type="project" value="UniProtKB-KW"/>
</dbReference>
<feature type="binding site" evidence="9">
    <location>
        <position position="122"/>
    </location>
    <ligand>
        <name>Mg(2+)</name>
        <dbReference type="ChEBI" id="CHEBI:18420"/>
    </ligand>
</feature>
<keyword evidence="5 9" id="KW-0540">Nuclease</keyword>
<evidence type="ECO:0000256" key="4">
    <source>
        <dbReference type="ARBA" id="ARBA00022664"/>
    </source>
</evidence>
<evidence type="ECO:0000256" key="1">
    <source>
        <dbReference type="ARBA" id="ARBA00000109"/>
    </source>
</evidence>
<dbReference type="PANTHER" id="PTHR11207">
    <property type="entry name" value="RIBONUCLEASE III"/>
    <property type="match status" value="1"/>
</dbReference>
<dbReference type="PROSITE" id="PS50142">
    <property type="entry name" value="RNASE_3_2"/>
    <property type="match status" value="1"/>
</dbReference>
<evidence type="ECO:0000256" key="7">
    <source>
        <dbReference type="ARBA" id="ARBA00022801"/>
    </source>
</evidence>
<keyword evidence="9" id="KW-0819">tRNA processing</keyword>
<dbReference type="SUPFAM" id="SSF69065">
    <property type="entry name" value="RNase III domain-like"/>
    <property type="match status" value="1"/>
</dbReference>
<protein>
    <recommendedName>
        <fullName evidence="9">Ribonuclease 3</fullName>
        <ecNumber evidence="9">3.1.26.3</ecNumber>
    </recommendedName>
    <alternativeName>
        <fullName evidence="9">Ribonuclease III</fullName>
        <shortName evidence="9">RNase III</shortName>
    </alternativeName>
</protein>
<keyword evidence="4 9" id="KW-0507">mRNA processing</keyword>
<dbReference type="GO" id="GO:0003725">
    <property type="term" value="F:double-stranded RNA binding"/>
    <property type="evidence" value="ECO:0007669"/>
    <property type="project" value="TreeGrafter"/>
</dbReference>
<organism evidence="12 13">
    <name type="scientific">Candidatus Harrisonbacteria bacterium RIFCSPHIGHO2_12_FULL_48_16</name>
    <dbReference type="NCBI Taxonomy" id="1798405"/>
    <lineage>
        <taxon>Bacteria</taxon>
        <taxon>Candidatus Harrisoniibacteriota</taxon>
    </lineage>
</organism>
<keyword evidence="9" id="KW-0699">rRNA-binding</keyword>
<evidence type="ECO:0000259" key="11">
    <source>
        <dbReference type="PROSITE" id="PS50142"/>
    </source>
</evidence>
<reference evidence="12 13" key="1">
    <citation type="journal article" date="2016" name="Nat. Commun.">
        <title>Thousands of microbial genomes shed light on interconnected biogeochemical processes in an aquifer system.</title>
        <authorList>
            <person name="Anantharaman K."/>
            <person name="Brown C.T."/>
            <person name="Hug L.A."/>
            <person name="Sharon I."/>
            <person name="Castelle C.J."/>
            <person name="Probst A.J."/>
            <person name="Thomas B.C."/>
            <person name="Singh A."/>
            <person name="Wilkins M.J."/>
            <person name="Karaoz U."/>
            <person name="Brodie E.L."/>
            <person name="Williams K.H."/>
            <person name="Hubbard S.S."/>
            <person name="Banfield J.F."/>
        </authorList>
    </citation>
    <scope>NUCLEOTIDE SEQUENCE [LARGE SCALE GENOMIC DNA]</scope>
</reference>
<evidence type="ECO:0000256" key="6">
    <source>
        <dbReference type="ARBA" id="ARBA00022759"/>
    </source>
</evidence>
<dbReference type="GO" id="GO:0006397">
    <property type="term" value="P:mRNA processing"/>
    <property type="evidence" value="ECO:0007669"/>
    <property type="project" value="UniProtKB-UniRule"/>
</dbReference>
<dbReference type="Gene3D" id="3.30.160.20">
    <property type="match status" value="1"/>
</dbReference>
<evidence type="ECO:0000256" key="3">
    <source>
        <dbReference type="ARBA" id="ARBA00022552"/>
    </source>
</evidence>
<sequence length="226" mass="25161">MPDTKNLEKNIGYVFKDKDVLKEALTHRSYLNENPKWGHQDNERLEFLGDAVLELTVTDELYKRFPDYKEGQMTGLRAALVNYQMLAEVSKSFSLEKFVLLSRGEARDTGRARDVILANAIEAVIGALFLDSGLAAVKKFVNKFVMSHLAEVIRGGLYKDAKSLLQEKIQETTKVTPIYKVLSETGPDHAKVFEVGVYVGSKLLAKGVGHSKQEAELDAAKNALTL</sequence>
<keyword evidence="9" id="KW-0460">Magnesium</keyword>
<dbReference type="Gene3D" id="1.10.1520.10">
    <property type="entry name" value="Ribonuclease III domain"/>
    <property type="match status" value="1"/>
</dbReference>
<dbReference type="GO" id="GO:0006364">
    <property type="term" value="P:rRNA processing"/>
    <property type="evidence" value="ECO:0007669"/>
    <property type="project" value="UniProtKB-UniRule"/>
</dbReference>
<gene>
    <name evidence="9" type="primary">rnc</name>
    <name evidence="12" type="ORF">A3E64_00255</name>
</gene>
<dbReference type="Pfam" id="PF00035">
    <property type="entry name" value="dsrm"/>
    <property type="match status" value="1"/>
</dbReference>
<comment type="function">
    <text evidence="9">Digests double-stranded RNA. Involved in the processing of primary rRNA transcript to yield the immediate precursors to the large and small rRNAs (23S and 16S). Processes some mRNAs, and tRNAs when they are encoded in the rRNA operon. Processes pre-crRNA and tracrRNA of type II CRISPR loci if present in the organism.</text>
</comment>
<dbReference type="FunFam" id="1.10.1520.10:FF:000001">
    <property type="entry name" value="Ribonuclease 3"/>
    <property type="match status" value="1"/>
</dbReference>
<dbReference type="Proteomes" id="UP000177174">
    <property type="component" value="Unassembled WGS sequence"/>
</dbReference>
<accession>A0A1G1ZHP9</accession>
<dbReference type="CDD" id="cd00593">
    <property type="entry name" value="RIBOc"/>
    <property type="match status" value="1"/>
</dbReference>
<keyword evidence="9" id="KW-0479">Metal-binding</keyword>
<name>A0A1G1ZHP9_9BACT</name>
<dbReference type="SUPFAM" id="SSF54768">
    <property type="entry name" value="dsRNA-binding domain-like"/>
    <property type="match status" value="1"/>
</dbReference>
<dbReference type="SMART" id="SM00358">
    <property type="entry name" value="DSRM"/>
    <property type="match status" value="1"/>
</dbReference>
<keyword evidence="8 9" id="KW-0694">RNA-binding</keyword>
<comment type="catalytic activity">
    <reaction evidence="1 9">
        <text>Endonucleolytic cleavage to 5'-phosphomonoester.</text>
        <dbReference type="EC" id="3.1.26.3"/>
    </reaction>
</comment>
<dbReference type="PROSITE" id="PS00517">
    <property type="entry name" value="RNASE_3_1"/>
    <property type="match status" value="1"/>
</dbReference>
<evidence type="ECO:0000256" key="9">
    <source>
        <dbReference type="HAMAP-Rule" id="MF_00104"/>
    </source>
</evidence>
<evidence type="ECO:0000256" key="8">
    <source>
        <dbReference type="ARBA" id="ARBA00022884"/>
    </source>
</evidence>
<dbReference type="CDD" id="cd10845">
    <property type="entry name" value="DSRM_RNAse_III_family"/>
    <property type="match status" value="1"/>
</dbReference>
<dbReference type="GO" id="GO:0008033">
    <property type="term" value="P:tRNA processing"/>
    <property type="evidence" value="ECO:0007669"/>
    <property type="project" value="UniProtKB-KW"/>
</dbReference>
<keyword evidence="7 9" id="KW-0378">Hydrolase</keyword>
<keyword evidence="9" id="KW-0963">Cytoplasm</keyword>
<dbReference type="EC" id="3.1.26.3" evidence="9"/>
<feature type="active site" evidence="9">
    <location>
        <position position="122"/>
    </location>
</feature>
<evidence type="ECO:0000313" key="13">
    <source>
        <dbReference type="Proteomes" id="UP000177174"/>
    </source>
</evidence>
<dbReference type="STRING" id="1798405.A3E64_00255"/>
<feature type="domain" description="RNase III" evidence="11">
    <location>
        <begin position="4"/>
        <end position="133"/>
    </location>
</feature>
<dbReference type="Pfam" id="PF14622">
    <property type="entry name" value="Ribonucleas_3_3"/>
    <property type="match status" value="1"/>
</dbReference>
<comment type="caution">
    <text evidence="12">The sequence shown here is derived from an EMBL/GenBank/DDBJ whole genome shotgun (WGS) entry which is preliminary data.</text>
</comment>
<comment type="subunit">
    <text evidence="9">Homodimer.</text>
</comment>
<feature type="binding site" evidence="9">
    <location>
        <position position="46"/>
    </location>
    <ligand>
        <name>Mg(2+)</name>
        <dbReference type="ChEBI" id="CHEBI:18420"/>
    </ligand>
</feature>
<dbReference type="SMART" id="SM00535">
    <property type="entry name" value="RIBOc"/>
    <property type="match status" value="1"/>
</dbReference>
<dbReference type="GO" id="GO:0019843">
    <property type="term" value="F:rRNA binding"/>
    <property type="evidence" value="ECO:0007669"/>
    <property type="project" value="UniProtKB-KW"/>
</dbReference>